<protein>
    <recommendedName>
        <fullName evidence="4">Glutathione peroxidase</fullName>
    </recommendedName>
</protein>
<reference evidence="7 8" key="1">
    <citation type="submission" date="2018-08" db="EMBL/GenBank/DDBJ databases">
        <title>Recombination of ecologically and evolutionarily significant loci maintains genetic cohesion in the Pseudomonas syringae species complex.</title>
        <authorList>
            <person name="Dillon M."/>
            <person name="Thakur S."/>
            <person name="Almeida R.N.D."/>
            <person name="Weir B.S."/>
            <person name="Guttman D.S."/>
        </authorList>
    </citation>
    <scope>NUCLEOTIDE SEQUENCE [LARGE SCALE GENOMIC DNA]</scope>
    <source>
        <strain evidence="7 8">ICMP 5931</strain>
    </source>
</reference>
<sequence>MRCSQARWCWGWSGGPGSTLGWLRCNWEWALARQTAWHGVACRQTTTLSRAAMMNIRFVSIPLLLLAMSGAAMAVDCPPLLQGELPKLRAKENIDLCKRFAGKPLVVVNTASFCGFAPQFKGLEELSQRYKGQGLEVLGVPSNDFKQEAKDGEETAKVCYVNYGVTFTMTEPQAVRGDDATHLFKVLAEQSSAPRWNFYKYVVDRQGKVIANFSSMTKPDDPELIAAIEKAIASKP</sequence>
<feature type="domain" description="Thioredoxin" evidence="6">
    <location>
        <begin position="66"/>
        <end position="233"/>
    </location>
</feature>
<evidence type="ECO:0000256" key="5">
    <source>
        <dbReference type="SAM" id="Phobius"/>
    </source>
</evidence>
<evidence type="ECO:0000313" key="8">
    <source>
        <dbReference type="Proteomes" id="UP000271097"/>
    </source>
</evidence>
<dbReference type="PANTHER" id="PTHR11592:SF44">
    <property type="entry name" value="GLUTATHIONE PEROXIDASE"/>
    <property type="match status" value="1"/>
</dbReference>
<dbReference type="PROSITE" id="PS00460">
    <property type="entry name" value="GLUTATHIONE_PEROXID_1"/>
    <property type="match status" value="1"/>
</dbReference>
<comment type="caution">
    <text evidence="7">The sequence shown here is derived from an EMBL/GenBank/DDBJ whole genome shotgun (WGS) entry which is preliminary data.</text>
</comment>
<evidence type="ECO:0000259" key="6">
    <source>
        <dbReference type="PROSITE" id="PS51352"/>
    </source>
</evidence>
<proteinExistence type="inferred from homology"/>
<dbReference type="InterPro" id="IPR036249">
    <property type="entry name" value="Thioredoxin-like_sf"/>
</dbReference>
<evidence type="ECO:0000256" key="2">
    <source>
        <dbReference type="ARBA" id="ARBA00022559"/>
    </source>
</evidence>
<dbReference type="PROSITE" id="PS51355">
    <property type="entry name" value="GLUTATHIONE_PEROXID_3"/>
    <property type="match status" value="1"/>
</dbReference>
<evidence type="ECO:0000256" key="4">
    <source>
        <dbReference type="RuleBase" id="RU000499"/>
    </source>
</evidence>
<dbReference type="GO" id="GO:0034599">
    <property type="term" value="P:cellular response to oxidative stress"/>
    <property type="evidence" value="ECO:0007669"/>
    <property type="project" value="TreeGrafter"/>
</dbReference>
<gene>
    <name evidence="7" type="ORF">ALP90_04678</name>
</gene>
<keyword evidence="5" id="KW-0812">Transmembrane</keyword>
<dbReference type="PRINTS" id="PR01011">
    <property type="entry name" value="GLUTPROXDASE"/>
</dbReference>
<feature type="transmembrane region" description="Helical" evidence="5">
    <location>
        <begin position="56"/>
        <end position="75"/>
    </location>
</feature>
<dbReference type="InterPro" id="IPR000889">
    <property type="entry name" value="Glutathione_peroxidase"/>
</dbReference>
<dbReference type="PROSITE" id="PS51352">
    <property type="entry name" value="THIOREDOXIN_2"/>
    <property type="match status" value="1"/>
</dbReference>
<dbReference type="InterPro" id="IPR029759">
    <property type="entry name" value="GPX_AS"/>
</dbReference>
<dbReference type="Gene3D" id="3.40.30.10">
    <property type="entry name" value="Glutaredoxin"/>
    <property type="match status" value="1"/>
</dbReference>
<dbReference type="Proteomes" id="UP000271097">
    <property type="component" value="Unassembled WGS sequence"/>
</dbReference>
<name>A0A3M4SP74_PSEA0</name>
<dbReference type="PANTHER" id="PTHR11592">
    <property type="entry name" value="GLUTATHIONE PEROXIDASE"/>
    <property type="match status" value="1"/>
</dbReference>
<dbReference type="EMBL" id="RBRS01000231">
    <property type="protein sequence ID" value="RMR16719.1"/>
    <property type="molecule type" value="Genomic_DNA"/>
</dbReference>
<evidence type="ECO:0000313" key="7">
    <source>
        <dbReference type="EMBL" id="RMR16719.1"/>
    </source>
</evidence>
<accession>A0A3M4SP74</accession>
<dbReference type="GO" id="GO:0004601">
    <property type="term" value="F:peroxidase activity"/>
    <property type="evidence" value="ECO:0007669"/>
    <property type="project" value="UniProtKB-KW"/>
</dbReference>
<dbReference type="CDD" id="cd00340">
    <property type="entry name" value="GSH_Peroxidase"/>
    <property type="match status" value="1"/>
</dbReference>
<keyword evidence="5" id="KW-0472">Membrane</keyword>
<keyword evidence="2 4" id="KW-0575">Peroxidase</keyword>
<dbReference type="Pfam" id="PF00255">
    <property type="entry name" value="GSHPx"/>
    <property type="match status" value="1"/>
</dbReference>
<dbReference type="SUPFAM" id="SSF52833">
    <property type="entry name" value="Thioredoxin-like"/>
    <property type="match status" value="1"/>
</dbReference>
<dbReference type="FunFam" id="3.40.30.10:FF:000246">
    <property type="entry name" value="Glutathione peroxidase"/>
    <property type="match status" value="1"/>
</dbReference>
<keyword evidence="3 4" id="KW-0560">Oxidoreductase</keyword>
<evidence type="ECO:0000256" key="1">
    <source>
        <dbReference type="ARBA" id="ARBA00006926"/>
    </source>
</evidence>
<evidence type="ECO:0000256" key="3">
    <source>
        <dbReference type="ARBA" id="ARBA00023002"/>
    </source>
</evidence>
<comment type="similarity">
    <text evidence="1 4">Belongs to the glutathione peroxidase family.</text>
</comment>
<organism evidence="7 8">
    <name type="scientific">Pseudomonas amygdali pv. ulmi</name>
    <dbReference type="NCBI Taxonomy" id="251720"/>
    <lineage>
        <taxon>Bacteria</taxon>
        <taxon>Pseudomonadati</taxon>
        <taxon>Pseudomonadota</taxon>
        <taxon>Gammaproteobacteria</taxon>
        <taxon>Pseudomonadales</taxon>
        <taxon>Pseudomonadaceae</taxon>
        <taxon>Pseudomonas</taxon>
        <taxon>Pseudomonas amygdali</taxon>
    </lineage>
</organism>
<keyword evidence="5" id="KW-1133">Transmembrane helix</keyword>
<dbReference type="AlphaFoldDB" id="A0A3M4SP74"/>
<dbReference type="InterPro" id="IPR013766">
    <property type="entry name" value="Thioredoxin_domain"/>
</dbReference>